<comment type="caution">
    <text evidence="7">The sequence shown here is derived from an EMBL/GenBank/DDBJ whole genome shotgun (WGS) entry which is preliminary data.</text>
</comment>
<feature type="domain" description="SAM" evidence="5">
    <location>
        <begin position="1"/>
        <end position="55"/>
    </location>
</feature>
<dbReference type="Pfam" id="PF00017">
    <property type="entry name" value="SH2"/>
    <property type="match status" value="2"/>
</dbReference>
<dbReference type="InterPro" id="IPR032498">
    <property type="entry name" value="PI3K_P85_iSH2"/>
</dbReference>
<sequence length="762" mass="86966">MAALNLYPYSDVFRCKDIKGSDLILLDRDKLIGMGIKDEFHQKAILTCIDELLNKNEEPSAYVCLSSKTESGGGNTSVAEPHSHNLIQTSFNTLKACEDCGLVTHRTCAATALPFYCSARKSMDGRTPAFQFKPFGQNLCSQFVYTKTTPAPALLMKLTSELENRARKDETLELYSMYSANPPSEQFTALVKSIENVSDLNSLDLSQFSPVVISGVIKKYLRELPDPLIPVQWYEKFIEAQKKKNDEECTVALKQLVDKLPENHKSTLQFIMAHLCRICLMEFARGNKNPPTVLLQALCHILLRPSWDHIINVVYNAQAHNRILEILLFHCEWGERVPEFASAPAIPPRKVSGRMGRLTSDSFSCPEKDKVTSLEDAEWYWGNIKREDVNELLNDTVDGTFLVRDASSKGGEYTLTLRKGGANKLIKICHRDGKYGFTEPYTYNSVVELINHFKTASLSQYNTSLNIKLMHPVPRNNSEEDSAKTEKVDKLLEKLLQANKNLVEKQKESERVSKDFKETSQDVQNRRHALNAFKELVKVFQDQTVIQEKFQNEAQPHEIKNLEHNSELLRNRLAMMKDSCVQLAVTLQIKESYNRTLERELTSLKPEIHSLRRERENTFKNLQKRGFSTAKLNQIINKNTDETVGEIEVDTESLPHNDQSTWLVLNCSREEAEKMLKDKRDGTFLIRKSTNLYKHVLVIVCNGNVNHCIIHETDKGFGFSEPYNIYPSLKDLVLHYATNSLEIHNDLLNTVLKYPIGATYYN</sequence>
<evidence type="ECO:0000259" key="5">
    <source>
        <dbReference type="PROSITE" id="PS50105"/>
    </source>
</evidence>
<accession>A0A834HMT0</accession>
<dbReference type="InterPro" id="IPR000980">
    <property type="entry name" value="SH2"/>
</dbReference>
<evidence type="ECO:0000256" key="2">
    <source>
        <dbReference type="PROSITE-ProRule" id="PRU00191"/>
    </source>
</evidence>
<dbReference type="GO" id="GO:0008286">
    <property type="term" value="P:insulin receptor signaling pathway"/>
    <property type="evidence" value="ECO:0007669"/>
    <property type="project" value="TreeGrafter"/>
</dbReference>
<dbReference type="Pfam" id="PF16454">
    <property type="entry name" value="PI3K_P85_iSH2"/>
    <property type="match status" value="1"/>
</dbReference>
<feature type="domain" description="SH2" evidence="4">
    <location>
        <begin position="662"/>
        <end position="756"/>
    </location>
</feature>
<evidence type="ECO:0000256" key="3">
    <source>
        <dbReference type="SAM" id="Coils"/>
    </source>
</evidence>
<dbReference type="InterPro" id="IPR008936">
    <property type="entry name" value="Rho_GTPase_activation_prot"/>
</dbReference>
<feature type="domain" description="Rho-GAP" evidence="6">
    <location>
        <begin position="137"/>
        <end position="335"/>
    </location>
</feature>
<dbReference type="GO" id="GO:0046854">
    <property type="term" value="P:phosphatidylinositol phosphate biosynthetic process"/>
    <property type="evidence" value="ECO:0007669"/>
    <property type="project" value="TreeGrafter"/>
</dbReference>
<dbReference type="SMART" id="SM00324">
    <property type="entry name" value="RhoGAP"/>
    <property type="match status" value="1"/>
</dbReference>
<evidence type="ECO:0008006" key="9">
    <source>
        <dbReference type="Google" id="ProtNLM"/>
    </source>
</evidence>
<dbReference type="InterPro" id="IPR035022">
    <property type="entry name" value="PI3kinase_P85_nSH2"/>
</dbReference>
<keyword evidence="8" id="KW-1185">Reference proteome</keyword>
<evidence type="ECO:0000259" key="4">
    <source>
        <dbReference type="PROSITE" id="PS50001"/>
    </source>
</evidence>
<evidence type="ECO:0000313" key="8">
    <source>
        <dbReference type="Proteomes" id="UP000625711"/>
    </source>
</evidence>
<dbReference type="InterPro" id="IPR036860">
    <property type="entry name" value="SH2_dom_sf"/>
</dbReference>
<dbReference type="SMART" id="SM00252">
    <property type="entry name" value="SH2"/>
    <property type="match status" value="2"/>
</dbReference>
<dbReference type="SUPFAM" id="SSF47769">
    <property type="entry name" value="SAM/Pointed domain"/>
    <property type="match status" value="1"/>
</dbReference>
<keyword evidence="1 2" id="KW-0727">SH2 domain</keyword>
<dbReference type="InterPro" id="IPR001660">
    <property type="entry name" value="SAM"/>
</dbReference>
<dbReference type="GO" id="GO:0046935">
    <property type="term" value="F:1-phosphatidylinositol-3-kinase regulator activity"/>
    <property type="evidence" value="ECO:0007669"/>
    <property type="project" value="TreeGrafter"/>
</dbReference>
<evidence type="ECO:0000313" key="7">
    <source>
        <dbReference type="EMBL" id="KAF7264564.1"/>
    </source>
</evidence>
<gene>
    <name evidence="7" type="ORF">GWI33_023048</name>
</gene>
<feature type="coiled-coil region" evidence="3">
    <location>
        <begin position="488"/>
        <end position="515"/>
    </location>
</feature>
<protein>
    <recommendedName>
        <fullName evidence="9">Phosphatidylinositol 3-kinase regulatory subunit alpha</fullName>
    </recommendedName>
</protein>
<dbReference type="SUPFAM" id="SSF48350">
    <property type="entry name" value="GTPase activation domain, GAP"/>
    <property type="match status" value="1"/>
</dbReference>
<dbReference type="Gene3D" id="3.30.505.10">
    <property type="entry name" value="SH2 domain"/>
    <property type="match status" value="2"/>
</dbReference>
<dbReference type="PRINTS" id="PR00401">
    <property type="entry name" value="SH2DOMAIN"/>
</dbReference>
<keyword evidence="3" id="KW-0175">Coiled coil</keyword>
<dbReference type="Proteomes" id="UP000625711">
    <property type="component" value="Unassembled WGS sequence"/>
</dbReference>
<dbReference type="Pfam" id="PF00620">
    <property type="entry name" value="RhoGAP"/>
    <property type="match status" value="1"/>
</dbReference>
<dbReference type="Gene3D" id="1.10.555.10">
    <property type="entry name" value="Rho GTPase activation protein"/>
    <property type="match status" value="1"/>
</dbReference>
<dbReference type="PROSITE" id="PS50105">
    <property type="entry name" value="SAM_DOMAIN"/>
    <property type="match status" value="1"/>
</dbReference>
<dbReference type="OrthoDB" id="3175255at2759"/>
<dbReference type="PRINTS" id="PR00678">
    <property type="entry name" value="PI3KINASEP85"/>
</dbReference>
<proteinExistence type="predicted"/>
<dbReference type="FunFam" id="3.30.505.10:FF:000100">
    <property type="entry name" value="phosphatidylinositol 3-kinase regulatory subunit gamma"/>
    <property type="match status" value="1"/>
</dbReference>
<dbReference type="FunFam" id="3.30.505.10:FF:000014">
    <property type="entry name" value="Phosphatidylinositol 3-kinase regulatory subunit alpha"/>
    <property type="match status" value="1"/>
</dbReference>
<dbReference type="Pfam" id="PF07647">
    <property type="entry name" value="SAM_2"/>
    <property type="match status" value="1"/>
</dbReference>
<dbReference type="CDD" id="cd12923">
    <property type="entry name" value="iSH2_PI3K_IA_R"/>
    <property type="match status" value="1"/>
</dbReference>
<dbReference type="PROSITE" id="PS50001">
    <property type="entry name" value="SH2"/>
    <property type="match status" value="2"/>
</dbReference>
<dbReference type="CDD" id="cd09942">
    <property type="entry name" value="SH2_nSH2_p85_like"/>
    <property type="match status" value="1"/>
</dbReference>
<dbReference type="GO" id="GO:0005942">
    <property type="term" value="C:phosphatidylinositol 3-kinase complex"/>
    <property type="evidence" value="ECO:0007669"/>
    <property type="project" value="TreeGrafter"/>
</dbReference>
<dbReference type="PROSITE" id="PS50238">
    <property type="entry name" value="RHOGAP"/>
    <property type="match status" value="1"/>
</dbReference>
<dbReference type="AlphaFoldDB" id="A0A834HMT0"/>
<dbReference type="CDD" id="cd00159">
    <property type="entry name" value="RhoGAP"/>
    <property type="match status" value="1"/>
</dbReference>
<evidence type="ECO:0000256" key="1">
    <source>
        <dbReference type="ARBA" id="ARBA00022999"/>
    </source>
</evidence>
<feature type="domain" description="SH2" evidence="4">
    <location>
        <begin position="379"/>
        <end position="473"/>
    </location>
</feature>
<name>A0A834HMT0_RHYFE</name>
<reference evidence="7" key="1">
    <citation type="submission" date="2020-08" db="EMBL/GenBank/DDBJ databases">
        <title>Genome sequencing and assembly of the red palm weevil Rhynchophorus ferrugineus.</title>
        <authorList>
            <person name="Dias G.B."/>
            <person name="Bergman C.M."/>
            <person name="Manee M."/>
        </authorList>
    </citation>
    <scope>NUCLEOTIDE SEQUENCE</scope>
    <source>
        <strain evidence="7">AA-2017</strain>
        <tissue evidence="7">Whole larva</tissue>
    </source>
</reference>
<dbReference type="SUPFAM" id="SSF55550">
    <property type="entry name" value="SH2 domain"/>
    <property type="match status" value="2"/>
</dbReference>
<evidence type="ECO:0000259" key="6">
    <source>
        <dbReference type="PROSITE" id="PS50238"/>
    </source>
</evidence>
<dbReference type="PANTHER" id="PTHR10155">
    <property type="entry name" value="PHOSPHATIDYLINOSITOL 3-KINASE REGULATORY SUBUNIT"/>
    <property type="match status" value="1"/>
</dbReference>
<organism evidence="7 8">
    <name type="scientific">Rhynchophorus ferrugineus</name>
    <name type="common">Red palm weevil</name>
    <name type="synonym">Curculio ferrugineus</name>
    <dbReference type="NCBI Taxonomy" id="354439"/>
    <lineage>
        <taxon>Eukaryota</taxon>
        <taxon>Metazoa</taxon>
        <taxon>Ecdysozoa</taxon>
        <taxon>Arthropoda</taxon>
        <taxon>Hexapoda</taxon>
        <taxon>Insecta</taxon>
        <taxon>Pterygota</taxon>
        <taxon>Neoptera</taxon>
        <taxon>Endopterygota</taxon>
        <taxon>Coleoptera</taxon>
        <taxon>Polyphaga</taxon>
        <taxon>Cucujiformia</taxon>
        <taxon>Curculionidae</taxon>
        <taxon>Dryophthorinae</taxon>
        <taxon>Rhynchophorus</taxon>
    </lineage>
</organism>
<dbReference type="InterPro" id="IPR013761">
    <property type="entry name" value="SAM/pointed_sf"/>
</dbReference>
<dbReference type="Gene3D" id="1.10.150.50">
    <property type="entry name" value="Transcription Factor, Ets-1"/>
    <property type="match status" value="1"/>
</dbReference>
<dbReference type="Gene3D" id="1.10.287.1490">
    <property type="match status" value="1"/>
</dbReference>
<dbReference type="InterPro" id="IPR000198">
    <property type="entry name" value="RhoGAP_dom"/>
</dbReference>
<dbReference type="PANTHER" id="PTHR10155:SF10">
    <property type="entry name" value="PI3K21B, ISOFORM B"/>
    <property type="match status" value="1"/>
</dbReference>
<dbReference type="EMBL" id="JAACXV010016640">
    <property type="protein sequence ID" value="KAF7264564.1"/>
    <property type="molecule type" value="Genomic_DNA"/>
</dbReference>